<comment type="caution">
    <text evidence="2">The sequence shown here is derived from an EMBL/GenBank/DDBJ whole genome shotgun (WGS) entry which is preliminary data.</text>
</comment>
<reference evidence="3" key="1">
    <citation type="journal article" date="2019" name="Int. J. Syst. Evol. Microbiol.">
        <title>The Global Catalogue of Microorganisms (GCM) 10K type strain sequencing project: providing services to taxonomists for standard genome sequencing and annotation.</title>
        <authorList>
            <consortium name="The Broad Institute Genomics Platform"/>
            <consortium name="The Broad Institute Genome Sequencing Center for Infectious Disease"/>
            <person name="Wu L."/>
            <person name="Ma J."/>
        </authorList>
    </citation>
    <scope>NUCLEOTIDE SEQUENCE [LARGE SCALE GENOMIC DNA]</scope>
    <source>
        <strain evidence="3">JCM 19635</strain>
    </source>
</reference>
<keyword evidence="3" id="KW-1185">Reference proteome</keyword>
<dbReference type="Proteomes" id="UP001596513">
    <property type="component" value="Unassembled WGS sequence"/>
</dbReference>
<organism evidence="2 3">
    <name type="scientific">Hymenobacter humi</name>
    <dbReference type="NCBI Taxonomy" id="1411620"/>
    <lineage>
        <taxon>Bacteria</taxon>
        <taxon>Pseudomonadati</taxon>
        <taxon>Bacteroidota</taxon>
        <taxon>Cytophagia</taxon>
        <taxon>Cytophagales</taxon>
        <taxon>Hymenobacteraceae</taxon>
        <taxon>Hymenobacter</taxon>
    </lineage>
</organism>
<feature type="region of interest" description="Disordered" evidence="1">
    <location>
        <begin position="1"/>
        <end position="90"/>
    </location>
</feature>
<proteinExistence type="predicted"/>
<accession>A0ABW2U1T6</accession>
<feature type="compositionally biased region" description="Polar residues" evidence="1">
    <location>
        <begin position="60"/>
        <end position="74"/>
    </location>
</feature>
<name>A0ABW2U1T6_9BACT</name>
<sequence>MAKKSTATPVAKAPKANQRSAPAKAAALKTPAKDGAAGAAETAAAVRTMTELPAAGPITEHTSGHSTATAPPRSTSKRPSLKCTARASTT</sequence>
<dbReference type="EMBL" id="JBHTEK010000001">
    <property type="protein sequence ID" value="MFC7667290.1"/>
    <property type="molecule type" value="Genomic_DNA"/>
</dbReference>
<feature type="compositionally biased region" description="Low complexity" evidence="1">
    <location>
        <begin position="21"/>
        <end position="45"/>
    </location>
</feature>
<protein>
    <submittedName>
        <fullName evidence="2">Uncharacterized protein</fullName>
    </submittedName>
</protein>
<dbReference type="RefSeq" id="WP_380201704.1">
    <property type="nucleotide sequence ID" value="NZ_JBHTEK010000001.1"/>
</dbReference>
<gene>
    <name evidence="2" type="ORF">ACFQT0_07565</name>
</gene>
<evidence type="ECO:0000256" key="1">
    <source>
        <dbReference type="SAM" id="MobiDB-lite"/>
    </source>
</evidence>
<evidence type="ECO:0000313" key="3">
    <source>
        <dbReference type="Proteomes" id="UP001596513"/>
    </source>
</evidence>
<evidence type="ECO:0000313" key="2">
    <source>
        <dbReference type="EMBL" id="MFC7667290.1"/>
    </source>
</evidence>